<organism evidence="3">
    <name type="scientific">Nitratidesulfovibrio vulgaris (strain DSM 19637 / Miyazaki F)</name>
    <name type="common">Desulfovibrio vulgaris</name>
    <dbReference type="NCBI Taxonomy" id="883"/>
    <lineage>
        <taxon>Bacteria</taxon>
        <taxon>Pseudomonadati</taxon>
        <taxon>Thermodesulfobacteriota</taxon>
        <taxon>Desulfovibrionia</taxon>
        <taxon>Desulfovibrionales</taxon>
        <taxon>Desulfovibrionaceae</taxon>
        <taxon>Nitratidesulfovibrio</taxon>
    </lineage>
</organism>
<feature type="compositionally biased region" description="Low complexity" evidence="1">
    <location>
        <begin position="334"/>
        <end position="357"/>
    </location>
</feature>
<accession>B8DPF6</accession>
<dbReference type="OrthoDB" id="5454722at2"/>
<name>B8DPF6_NITV9</name>
<dbReference type="PANTHER" id="PTHR47245:SF2">
    <property type="entry name" value="PEPTIDYL-PROLYL CIS-TRANS ISOMERASE HP_0175-RELATED"/>
    <property type="match status" value="1"/>
</dbReference>
<dbReference type="SUPFAM" id="SSF109998">
    <property type="entry name" value="Triger factor/SurA peptide-binding domain-like"/>
    <property type="match status" value="1"/>
</dbReference>
<dbReference type="PROSITE" id="PS51257">
    <property type="entry name" value="PROKAR_LIPOPROTEIN"/>
    <property type="match status" value="1"/>
</dbReference>
<dbReference type="HOGENOM" id="CLU_054924_0_0_7"/>
<dbReference type="PANTHER" id="PTHR47245">
    <property type="entry name" value="PEPTIDYLPROLYL ISOMERASE"/>
    <property type="match status" value="1"/>
</dbReference>
<evidence type="ECO:0000259" key="2">
    <source>
        <dbReference type="Pfam" id="PF13145"/>
    </source>
</evidence>
<protein>
    <recommendedName>
        <fullName evidence="2">PpiC domain-containing protein</fullName>
    </recommendedName>
</protein>
<dbReference type="Gene3D" id="1.10.4030.10">
    <property type="entry name" value="Porin chaperone SurA, peptide-binding domain"/>
    <property type="match status" value="1"/>
</dbReference>
<evidence type="ECO:0000256" key="1">
    <source>
        <dbReference type="SAM" id="MobiDB-lite"/>
    </source>
</evidence>
<feature type="domain" description="PpiC" evidence="2">
    <location>
        <begin position="166"/>
        <end position="277"/>
    </location>
</feature>
<dbReference type="AlphaFoldDB" id="B8DPF6"/>
<dbReference type="eggNOG" id="COG0760">
    <property type="taxonomic scope" value="Bacteria"/>
</dbReference>
<dbReference type="InterPro" id="IPR046357">
    <property type="entry name" value="PPIase_dom_sf"/>
</dbReference>
<dbReference type="InterPro" id="IPR000297">
    <property type="entry name" value="PPIase_PpiC"/>
</dbReference>
<feature type="region of interest" description="Disordered" evidence="1">
    <location>
        <begin position="322"/>
        <end position="415"/>
    </location>
</feature>
<dbReference type="GO" id="GO:0003755">
    <property type="term" value="F:peptidyl-prolyl cis-trans isomerase activity"/>
    <property type="evidence" value="ECO:0007669"/>
    <property type="project" value="InterPro"/>
</dbReference>
<dbReference type="Pfam" id="PF13145">
    <property type="entry name" value="Rotamase_2"/>
    <property type="match status" value="1"/>
</dbReference>
<gene>
    <name evidence="3" type="ordered locus">DvMF_0286</name>
</gene>
<dbReference type="Gene3D" id="3.10.50.40">
    <property type="match status" value="1"/>
</dbReference>
<sequence length="415" mass="44503">MPSRFRAGCRPFGGARAILPLCAVLLVLLLSGCGEAPLPEGVVATVNEQPITLRTLEAVHDMSSMSWSGHAPSVEQLQAQYGAVLSDLIVQELVAQALARENIAVSDGEVAEAEAEVRGDYPAGEFEKSLVEEYIDLDLWRSRLRARIAMQKFMRLILRPTISIPLEEVETYYAAHRQDYRLPRRVQFLVVAGPDKAAVDKARALSLGGAKPADVEAAQPSVTVREVKMRRDRLPALWSKELAGLAPGQASAVKQGEWGYQSFLLVGEIAEKQLELSHAYPLVERVLLERKMDEAYARWMEAELRTARIRVSAHLLPEARGVAKGPAVPGANATGMPGVPGMPGTSGTQGQSGQDLSGQGGQGAQALQPQEILDEGDLMDGTAPGSELDAPPPAEDGKGTRSAPANGALRKTKAK</sequence>
<dbReference type="Pfam" id="PF13624">
    <property type="entry name" value="SurA_N_3"/>
    <property type="match status" value="1"/>
</dbReference>
<dbReference type="InterPro" id="IPR027304">
    <property type="entry name" value="Trigger_fact/SurA_dom_sf"/>
</dbReference>
<dbReference type="KEGG" id="dvm:DvMF_0286"/>
<reference evidence="3" key="1">
    <citation type="submission" date="2008-10" db="EMBL/GenBank/DDBJ databases">
        <title>Complete sequence of Desulfovibrio vulgaris str. 'Miyazaki F'.</title>
        <authorList>
            <person name="Lucas S."/>
            <person name="Copeland A."/>
            <person name="Lapidus A."/>
            <person name="Glavina del Rio T."/>
            <person name="Dalin E."/>
            <person name="Tice H."/>
            <person name="Bruce D."/>
            <person name="Goodwin L."/>
            <person name="Pitluck S."/>
            <person name="Sims D."/>
            <person name="Brettin T."/>
            <person name="Detter J.C."/>
            <person name="Han C."/>
            <person name="Larimer F."/>
            <person name="Land M."/>
            <person name="Hauser L."/>
            <person name="Kyrpides N."/>
            <person name="Mikhailova N."/>
            <person name="Hazen T.C."/>
            <person name="Richardson P."/>
        </authorList>
    </citation>
    <scope>NUCLEOTIDE SEQUENCE</scope>
    <source>
        <strain evidence="3">Miyazaki F</strain>
    </source>
</reference>
<dbReference type="STRING" id="883.DvMF_0286"/>
<dbReference type="EMBL" id="CP001197">
    <property type="protein sequence ID" value="ACL07243.1"/>
    <property type="molecule type" value="Genomic_DNA"/>
</dbReference>
<dbReference type="InterPro" id="IPR050245">
    <property type="entry name" value="PrsA_foldase"/>
</dbReference>
<evidence type="ECO:0000313" key="3">
    <source>
        <dbReference type="EMBL" id="ACL07243.1"/>
    </source>
</evidence>
<proteinExistence type="predicted"/>